<organism evidence="2">
    <name type="scientific">Arion vulgaris</name>
    <dbReference type="NCBI Taxonomy" id="1028688"/>
    <lineage>
        <taxon>Eukaryota</taxon>
        <taxon>Metazoa</taxon>
        <taxon>Spiralia</taxon>
        <taxon>Lophotrochozoa</taxon>
        <taxon>Mollusca</taxon>
        <taxon>Gastropoda</taxon>
        <taxon>Heterobranchia</taxon>
        <taxon>Euthyneura</taxon>
        <taxon>Panpulmonata</taxon>
        <taxon>Eupulmonata</taxon>
        <taxon>Stylommatophora</taxon>
        <taxon>Helicina</taxon>
        <taxon>Arionoidea</taxon>
        <taxon>Arionidae</taxon>
        <taxon>Arion</taxon>
    </lineage>
</organism>
<accession>A0A0B6Y3Y4</accession>
<dbReference type="AlphaFoldDB" id="A0A0B6Y3Y4"/>
<name>A0A0B6Y3Y4_9EUPU</name>
<dbReference type="EMBL" id="HACG01003385">
    <property type="protein sequence ID" value="CEK50250.1"/>
    <property type="molecule type" value="Transcribed_RNA"/>
</dbReference>
<keyword evidence="1" id="KW-0732">Signal</keyword>
<evidence type="ECO:0000256" key="1">
    <source>
        <dbReference type="SAM" id="SignalP"/>
    </source>
</evidence>
<gene>
    <name evidence="2" type="primary">ORF10227</name>
</gene>
<feature type="chain" id="PRO_5002126266" evidence="1">
    <location>
        <begin position="24"/>
        <end position="71"/>
    </location>
</feature>
<evidence type="ECO:0000313" key="2">
    <source>
        <dbReference type="EMBL" id="CEK50250.1"/>
    </source>
</evidence>
<protein>
    <submittedName>
        <fullName evidence="2">Uncharacterized protein</fullName>
    </submittedName>
</protein>
<reference evidence="2" key="1">
    <citation type="submission" date="2014-12" db="EMBL/GenBank/DDBJ databases">
        <title>Insight into the proteome of Arion vulgaris.</title>
        <authorList>
            <person name="Aradska J."/>
            <person name="Bulat T."/>
            <person name="Smidak R."/>
            <person name="Sarate P."/>
            <person name="Gangsoo J."/>
            <person name="Sialana F."/>
            <person name="Bilban M."/>
            <person name="Lubec G."/>
        </authorList>
    </citation>
    <scope>NUCLEOTIDE SEQUENCE</scope>
    <source>
        <tissue evidence="2">Skin</tissue>
    </source>
</reference>
<sequence>LWLSAQAIGLCLLSLQLLNTMHGATFSELQEYTVELHQFCNTLKIFELMNQTQFERQVIEWHNRLLSLTDN</sequence>
<feature type="non-terminal residue" evidence="2">
    <location>
        <position position="1"/>
    </location>
</feature>
<feature type="non-terminal residue" evidence="2">
    <location>
        <position position="71"/>
    </location>
</feature>
<proteinExistence type="predicted"/>
<feature type="signal peptide" evidence="1">
    <location>
        <begin position="1"/>
        <end position="23"/>
    </location>
</feature>